<evidence type="ECO:0000259" key="2">
    <source>
        <dbReference type="Pfam" id="PF01796"/>
    </source>
</evidence>
<reference evidence="3 4" key="1">
    <citation type="submission" date="2016-07" db="EMBL/GenBank/DDBJ databases">
        <title>Draft genome sequence of Prauserella sp. YIM 121212, isolated from alkaline soil.</title>
        <authorList>
            <person name="Ruckert C."/>
            <person name="Albersmeier A."/>
            <person name="Jiang C.-L."/>
            <person name="Jiang Y."/>
            <person name="Kalinowski J."/>
            <person name="Schneider O."/>
            <person name="Winkler A."/>
            <person name="Zotchev S.B."/>
        </authorList>
    </citation>
    <scope>NUCLEOTIDE SEQUENCE [LARGE SCALE GENOMIC DNA]</scope>
    <source>
        <strain evidence="3 4">YIM 121212</strain>
    </source>
</reference>
<organism evidence="3 4">
    <name type="scientific">Prauserella flavalba</name>
    <dbReference type="NCBI Taxonomy" id="1477506"/>
    <lineage>
        <taxon>Bacteria</taxon>
        <taxon>Bacillati</taxon>
        <taxon>Actinomycetota</taxon>
        <taxon>Actinomycetes</taxon>
        <taxon>Pseudonocardiales</taxon>
        <taxon>Pseudonocardiaceae</taxon>
        <taxon>Prauserella</taxon>
    </lineage>
</organism>
<dbReference type="OrthoDB" id="3632656at2"/>
<dbReference type="Pfam" id="PF01796">
    <property type="entry name" value="OB_ChsH2_C"/>
    <property type="match status" value="1"/>
</dbReference>
<gene>
    <name evidence="3" type="ORF">BA062_14490</name>
</gene>
<dbReference type="Proteomes" id="UP000247892">
    <property type="component" value="Unassembled WGS sequence"/>
</dbReference>
<dbReference type="SUPFAM" id="SSF50249">
    <property type="entry name" value="Nucleic acid-binding proteins"/>
    <property type="match status" value="1"/>
</dbReference>
<dbReference type="EMBL" id="MASU01000005">
    <property type="protein sequence ID" value="PXY36582.1"/>
    <property type="molecule type" value="Genomic_DNA"/>
</dbReference>
<accession>A0A318LPX2</accession>
<dbReference type="AlphaFoldDB" id="A0A318LPX2"/>
<feature type="region of interest" description="Disordered" evidence="1">
    <location>
        <begin position="91"/>
        <end position="124"/>
    </location>
</feature>
<dbReference type="InterPro" id="IPR012340">
    <property type="entry name" value="NA-bd_OB-fold"/>
</dbReference>
<dbReference type="RefSeq" id="WP_110336595.1">
    <property type="nucleotide sequence ID" value="NZ_MASU01000005.1"/>
</dbReference>
<evidence type="ECO:0000313" key="4">
    <source>
        <dbReference type="Proteomes" id="UP000247892"/>
    </source>
</evidence>
<evidence type="ECO:0000313" key="3">
    <source>
        <dbReference type="EMBL" id="PXY36582.1"/>
    </source>
</evidence>
<feature type="domain" description="ChsH2 C-terminal OB-fold" evidence="2">
    <location>
        <begin position="51"/>
        <end position="97"/>
    </location>
</feature>
<dbReference type="InterPro" id="IPR002878">
    <property type="entry name" value="ChsH2_C"/>
</dbReference>
<keyword evidence="4" id="KW-1185">Reference proteome</keyword>
<comment type="caution">
    <text evidence="3">The sequence shown here is derived from an EMBL/GenBank/DDBJ whole genome shotgun (WGS) entry which is preliminary data.</text>
</comment>
<name>A0A318LPX2_9PSEU</name>
<protein>
    <recommendedName>
        <fullName evidence="2">ChsH2 C-terminal OB-fold domain-containing protein</fullName>
    </recommendedName>
</protein>
<proteinExistence type="predicted"/>
<evidence type="ECO:0000256" key="1">
    <source>
        <dbReference type="SAM" id="MobiDB-lite"/>
    </source>
</evidence>
<sequence>MSTTTGDPRPRVRTGPDGVAVLGWRCTGCGYPVAQQVLTCPLCREPVADSAFSPEGEVWASTCLRVRVPGHTPPYAVAYVVLDDGPRVLVRTPGDRPLPPASRARVTGTSETGDLVAVPAEEES</sequence>